<dbReference type="GO" id="GO:0008959">
    <property type="term" value="F:phosphate acetyltransferase activity"/>
    <property type="evidence" value="ECO:0007669"/>
    <property type="project" value="UniProtKB-EC"/>
</dbReference>
<evidence type="ECO:0000256" key="4">
    <source>
        <dbReference type="ARBA" id="ARBA00012707"/>
    </source>
</evidence>
<evidence type="ECO:0000256" key="7">
    <source>
        <dbReference type="ARBA" id="ARBA00023315"/>
    </source>
</evidence>
<comment type="caution">
    <text evidence="10">The sequence shown here is derived from an EMBL/GenBank/DDBJ whole genome shotgun (WGS) entry which is preliminary data.</text>
</comment>
<dbReference type="PIRSF" id="PIRSF000428">
    <property type="entry name" value="P_Ac_trans"/>
    <property type="match status" value="1"/>
</dbReference>
<accession>A0A934M592</accession>
<evidence type="ECO:0000313" key="11">
    <source>
        <dbReference type="Proteomes" id="UP000622687"/>
    </source>
</evidence>
<keyword evidence="11" id="KW-1185">Reference proteome</keyword>
<comment type="pathway">
    <text evidence="2">Metabolic intermediate biosynthesis; acetyl-CoA biosynthesis; acetyl-CoA from acetate: step 2/2.</text>
</comment>
<dbReference type="Pfam" id="PF01515">
    <property type="entry name" value="PTA_PTB"/>
    <property type="match status" value="1"/>
</dbReference>
<dbReference type="Gene3D" id="3.40.50.10950">
    <property type="match status" value="1"/>
</dbReference>
<organism evidence="10 11">
    <name type="scientific">Clostridium aciditolerans</name>
    <dbReference type="NCBI Taxonomy" id="339861"/>
    <lineage>
        <taxon>Bacteria</taxon>
        <taxon>Bacillati</taxon>
        <taxon>Bacillota</taxon>
        <taxon>Clostridia</taxon>
        <taxon>Eubacteriales</taxon>
        <taxon>Clostridiaceae</taxon>
        <taxon>Clostridium</taxon>
    </lineage>
</organism>
<gene>
    <name evidence="10" type="primary">pta</name>
    <name evidence="10" type="ORF">I6U51_20400</name>
</gene>
<dbReference type="Gene3D" id="3.40.50.10750">
    <property type="entry name" value="Isocitrate/Isopropylmalate dehydrogenase-like"/>
    <property type="match status" value="1"/>
</dbReference>
<dbReference type="InterPro" id="IPR002505">
    <property type="entry name" value="PTA_PTB"/>
</dbReference>
<dbReference type="PANTHER" id="PTHR43356">
    <property type="entry name" value="PHOSPHATE ACETYLTRANSFERASE"/>
    <property type="match status" value="1"/>
</dbReference>
<dbReference type="NCBIfam" id="NF004167">
    <property type="entry name" value="PRK05632.1"/>
    <property type="match status" value="1"/>
</dbReference>
<sequence>MSKLMKQVWAKAQADKKRIVLPEGEEERNLQACGKIMQEGLANVILVGSEKVIRDKAVSLGVSLDGVEIHDPETSDKTQEYANGFYELRKNKGMTLEKVDKIVRDPLYYGTMMVKLGHADGLVSGAIHTTGDLLRPGLQIIKTAPGISVVSSTFIMEVPNCQYGENGMLLFADCAVNPCPTAEELASIAISTAETAKTLCGMEPRVAMLSFSTMGSAQHELVDKVRRATELAKEMRPDLDIDGELQLDAAIVKKVADLKAPNSKVAGKANVLVFPDLQAGNIGYKLVQRFAGADAIGPVCQGFAKPINDLSRGCSADDIVNVVAITAIQAQDQAK</sequence>
<dbReference type="InterPro" id="IPR012147">
    <property type="entry name" value="P_Ac_Bu_trans"/>
</dbReference>
<dbReference type="EC" id="2.3.1.8" evidence="4"/>
<dbReference type="InterPro" id="IPR042112">
    <property type="entry name" value="P_AcTrfase_dom2"/>
</dbReference>
<dbReference type="PANTHER" id="PTHR43356:SF3">
    <property type="entry name" value="PHOSPHATE ACETYLTRANSFERASE"/>
    <property type="match status" value="1"/>
</dbReference>
<dbReference type="InterPro" id="IPR050500">
    <property type="entry name" value="Phos_Acetyltrans/Butyryltrans"/>
</dbReference>
<dbReference type="InterPro" id="IPR042113">
    <property type="entry name" value="P_AcTrfase_dom1"/>
</dbReference>
<comment type="similarity">
    <text evidence="3">Belongs to the phosphate acetyltransferase and butyryltransferase family.</text>
</comment>
<evidence type="ECO:0000259" key="9">
    <source>
        <dbReference type="Pfam" id="PF01515"/>
    </source>
</evidence>
<protein>
    <recommendedName>
        <fullName evidence="5">Phosphate acetyltransferase</fullName>
        <ecNumber evidence="4">2.3.1.8</ecNumber>
    </recommendedName>
    <alternativeName>
        <fullName evidence="8">Phosphotransacetylase</fullName>
    </alternativeName>
</protein>
<name>A0A934M592_9CLOT</name>
<dbReference type="RefSeq" id="WP_211144401.1">
    <property type="nucleotide sequence ID" value="NZ_JAEEGB010000037.1"/>
</dbReference>
<dbReference type="AlphaFoldDB" id="A0A934M592"/>
<evidence type="ECO:0000256" key="1">
    <source>
        <dbReference type="ARBA" id="ARBA00000705"/>
    </source>
</evidence>
<proteinExistence type="inferred from homology"/>
<evidence type="ECO:0000256" key="6">
    <source>
        <dbReference type="ARBA" id="ARBA00022679"/>
    </source>
</evidence>
<evidence type="ECO:0000313" key="10">
    <source>
        <dbReference type="EMBL" id="MBI6875037.1"/>
    </source>
</evidence>
<reference evidence="10" key="1">
    <citation type="submission" date="2020-12" db="EMBL/GenBank/DDBJ databases">
        <title>Clostridium thailandense sp. nov., a novel acetogenic bacterium isolated from peat land soil in Thailand.</title>
        <authorList>
            <person name="Chaikitkaew S."/>
            <person name="Birkeland N.K."/>
        </authorList>
    </citation>
    <scope>NUCLEOTIDE SEQUENCE</scope>
    <source>
        <strain evidence="10">DSM 17425</strain>
    </source>
</reference>
<dbReference type="NCBIfam" id="TIGR00651">
    <property type="entry name" value="pta"/>
    <property type="match status" value="1"/>
</dbReference>
<keyword evidence="7 10" id="KW-0012">Acyltransferase</keyword>
<keyword evidence="6 10" id="KW-0808">Transferase</keyword>
<evidence type="ECO:0000256" key="5">
    <source>
        <dbReference type="ARBA" id="ARBA00021528"/>
    </source>
</evidence>
<evidence type="ECO:0000256" key="3">
    <source>
        <dbReference type="ARBA" id="ARBA00005656"/>
    </source>
</evidence>
<dbReference type="EMBL" id="JAEEGB010000037">
    <property type="protein sequence ID" value="MBI6875037.1"/>
    <property type="molecule type" value="Genomic_DNA"/>
</dbReference>
<dbReference type="InterPro" id="IPR004614">
    <property type="entry name" value="P_AcTrfase"/>
</dbReference>
<dbReference type="NCBIfam" id="NF007233">
    <property type="entry name" value="PRK09653.1"/>
    <property type="match status" value="1"/>
</dbReference>
<evidence type="ECO:0000256" key="8">
    <source>
        <dbReference type="ARBA" id="ARBA00031108"/>
    </source>
</evidence>
<evidence type="ECO:0000256" key="2">
    <source>
        <dbReference type="ARBA" id="ARBA00004989"/>
    </source>
</evidence>
<dbReference type="SUPFAM" id="SSF53659">
    <property type="entry name" value="Isocitrate/Isopropylmalate dehydrogenase-like"/>
    <property type="match status" value="1"/>
</dbReference>
<dbReference type="Proteomes" id="UP000622687">
    <property type="component" value="Unassembled WGS sequence"/>
</dbReference>
<comment type="catalytic activity">
    <reaction evidence="1">
        <text>acetyl-CoA + phosphate = acetyl phosphate + CoA</text>
        <dbReference type="Rhea" id="RHEA:19521"/>
        <dbReference type="ChEBI" id="CHEBI:22191"/>
        <dbReference type="ChEBI" id="CHEBI:43474"/>
        <dbReference type="ChEBI" id="CHEBI:57287"/>
        <dbReference type="ChEBI" id="CHEBI:57288"/>
        <dbReference type="EC" id="2.3.1.8"/>
    </reaction>
</comment>
<feature type="domain" description="Phosphate acetyl/butaryl transferase" evidence="9">
    <location>
        <begin position="4"/>
        <end position="327"/>
    </location>
</feature>